<evidence type="ECO:0000256" key="5">
    <source>
        <dbReference type="SAM" id="MobiDB-lite"/>
    </source>
</evidence>
<evidence type="ECO:0000256" key="1">
    <source>
        <dbReference type="ARBA" id="ARBA00022679"/>
    </source>
</evidence>
<evidence type="ECO:0000313" key="8">
    <source>
        <dbReference type="Proteomes" id="UP000821853"/>
    </source>
</evidence>
<dbReference type="GO" id="GO:0005524">
    <property type="term" value="F:ATP binding"/>
    <property type="evidence" value="ECO:0007669"/>
    <property type="project" value="UniProtKB-UniRule"/>
</dbReference>
<keyword evidence="4" id="KW-0547">Nucleotide-binding</keyword>
<organism evidence="7 8">
    <name type="scientific">Haemaphysalis longicornis</name>
    <name type="common">Bush tick</name>
    <dbReference type="NCBI Taxonomy" id="44386"/>
    <lineage>
        <taxon>Eukaryota</taxon>
        <taxon>Metazoa</taxon>
        <taxon>Ecdysozoa</taxon>
        <taxon>Arthropoda</taxon>
        <taxon>Chelicerata</taxon>
        <taxon>Arachnida</taxon>
        <taxon>Acari</taxon>
        <taxon>Parasitiformes</taxon>
        <taxon>Ixodida</taxon>
        <taxon>Ixodoidea</taxon>
        <taxon>Ixodidae</taxon>
        <taxon>Haemaphysalinae</taxon>
        <taxon>Haemaphysalis</taxon>
    </lineage>
</organism>
<comment type="similarity">
    <text evidence="4">Belongs to the ubiquitin-conjugating enzyme family.</text>
</comment>
<evidence type="ECO:0000256" key="2">
    <source>
        <dbReference type="ARBA" id="ARBA00022786"/>
    </source>
</evidence>
<evidence type="ECO:0000313" key="7">
    <source>
        <dbReference type="EMBL" id="KAH9362508.1"/>
    </source>
</evidence>
<dbReference type="Gene3D" id="3.10.110.10">
    <property type="entry name" value="Ubiquitin Conjugating Enzyme"/>
    <property type="match status" value="1"/>
</dbReference>
<name>A0A9J6FKI2_HAELO</name>
<keyword evidence="1" id="KW-0808">Transferase</keyword>
<protein>
    <recommendedName>
        <fullName evidence="6">UBC core domain-containing protein</fullName>
    </recommendedName>
</protein>
<dbReference type="VEuPathDB" id="VectorBase:HLOH_042063"/>
<reference evidence="7 8" key="1">
    <citation type="journal article" date="2020" name="Cell">
        <title>Large-Scale Comparative Analyses of Tick Genomes Elucidate Their Genetic Diversity and Vector Capacities.</title>
        <authorList>
            <consortium name="Tick Genome and Microbiome Consortium (TIGMIC)"/>
            <person name="Jia N."/>
            <person name="Wang J."/>
            <person name="Shi W."/>
            <person name="Du L."/>
            <person name="Sun Y."/>
            <person name="Zhan W."/>
            <person name="Jiang J.F."/>
            <person name="Wang Q."/>
            <person name="Zhang B."/>
            <person name="Ji P."/>
            <person name="Bell-Sakyi L."/>
            <person name="Cui X.M."/>
            <person name="Yuan T.T."/>
            <person name="Jiang B.G."/>
            <person name="Yang W.F."/>
            <person name="Lam T.T."/>
            <person name="Chang Q.C."/>
            <person name="Ding S.J."/>
            <person name="Wang X.J."/>
            <person name="Zhu J.G."/>
            <person name="Ruan X.D."/>
            <person name="Zhao L."/>
            <person name="Wei J.T."/>
            <person name="Ye R.Z."/>
            <person name="Que T.C."/>
            <person name="Du C.H."/>
            <person name="Zhou Y.H."/>
            <person name="Cheng J.X."/>
            <person name="Dai P.F."/>
            <person name="Guo W.B."/>
            <person name="Han X.H."/>
            <person name="Huang E.J."/>
            <person name="Li L.F."/>
            <person name="Wei W."/>
            <person name="Gao Y.C."/>
            <person name="Liu J.Z."/>
            <person name="Shao H.Z."/>
            <person name="Wang X."/>
            <person name="Wang C.C."/>
            <person name="Yang T.C."/>
            <person name="Huo Q.B."/>
            <person name="Li W."/>
            <person name="Chen H.Y."/>
            <person name="Chen S.E."/>
            <person name="Zhou L.G."/>
            <person name="Ni X.B."/>
            <person name="Tian J.H."/>
            <person name="Sheng Y."/>
            <person name="Liu T."/>
            <person name="Pan Y.S."/>
            <person name="Xia L.Y."/>
            <person name="Li J."/>
            <person name="Zhao F."/>
            <person name="Cao W.C."/>
        </authorList>
    </citation>
    <scope>NUCLEOTIDE SEQUENCE [LARGE SCALE GENOMIC DNA]</scope>
    <source>
        <strain evidence="7">HaeL-2018</strain>
    </source>
</reference>
<dbReference type="InterPro" id="IPR016135">
    <property type="entry name" value="UBQ-conjugating_enzyme/RWD"/>
</dbReference>
<dbReference type="AlphaFoldDB" id="A0A9J6FKI2"/>
<dbReference type="PANTHER" id="PTHR24068">
    <property type="entry name" value="UBIQUITIN-CONJUGATING ENZYME E2"/>
    <property type="match status" value="1"/>
</dbReference>
<dbReference type="OrthoDB" id="269518at2759"/>
<gene>
    <name evidence="7" type="ORF">HPB48_015578</name>
</gene>
<dbReference type="FunFam" id="3.10.110.10:FF:000016">
    <property type="entry name" value="Ubiquitin-conjugating enzyme E2 H"/>
    <property type="match status" value="1"/>
</dbReference>
<feature type="region of interest" description="Disordered" evidence="5">
    <location>
        <begin position="152"/>
        <end position="180"/>
    </location>
</feature>
<dbReference type="InterPro" id="IPR023313">
    <property type="entry name" value="UBQ-conjugating_AS"/>
</dbReference>
<dbReference type="Pfam" id="PF00179">
    <property type="entry name" value="UQ_con"/>
    <property type="match status" value="1"/>
</dbReference>
<dbReference type="SMART" id="SM00212">
    <property type="entry name" value="UBCc"/>
    <property type="match status" value="1"/>
</dbReference>
<proteinExistence type="inferred from homology"/>
<keyword evidence="8" id="KW-1185">Reference proteome</keyword>
<feature type="active site" description="Glycyl thioester intermediate" evidence="3">
    <location>
        <position position="88"/>
    </location>
</feature>
<feature type="domain" description="UBC core" evidence="6">
    <location>
        <begin position="1"/>
        <end position="151"/>
    </location>
</feature>
<dbReference type="EMBL" id="JABSTR010000001">
    <property type="protein sequence ID" value="KAH9362508.1"/>
    <property type="molecule type" value="Genomic_DNA"/>
</dbReference>
<dbReference type="CDD" id="cd23797">
    <property type="entry name" value="UBCc_UBE2H"/>
    <property type="match status" value="1"/>
</dbReference>
<keyword evidence="2 4" id="KW-0833">Ubl conjugation pathway</keyword>
<accession>A0A9J6FKI2</accession>
<dbReference type="PROSITE" id="PS00183">
    <property type="entry name" value="UBC_1"/>
    <property type="match status" value="1"/>
</dbReference>
<keyword evidence="4" id="KW-0067">ATP-binding</keyword>
<dbReference type="Proteomes" id="UP000821853">
    <property type="component" value="Chromosome 1"/>
</dbReference>
<sequence length="180" mass="20306">MASFQGPGTRRTKTDIMKLVQSKHEVTLLGDQNKFIVKLRGPPGTAYEGGVWKVRVSLPDQYPFKPPLIQFMNKIFHPNVDEQSGTVCLDVIRQTWTPMYDLLNIFELFLPQLLTYPNPGDPLNCEAGELYLCTPGVFKKAVQEHIQKYATEAAVQEQEEEAPSSESSLSEASDDEEEKE</sequence>
<dbReference type="GO" id="GO:0016740">
    <property type="term" value="F:transferase activity"/>
    <property type="evidence" value="ECO:0007669"/>
    <property type="project" value="UniProtKB-KW"/>
</dbReference>
<dbReference type="SUPFAM" id="SSF54495">
    <property type="entry name" value="UBC-like"/>
    <property type="match status" value="1"/>
</dbReference>
<dbReference type="PROSITE" id="PS50127">
    <property type="entry name" value="UBC_2"/>
    <property type="match status" value="1"/>
</dbReference>
<evidence type="ECO:0000256" key="3">
    <source>
        <dbReference type="PROSITE-ProRule" id="PRU10133"/>
    </source>
</evidence>
<evidence type="ECO:0000256" key="4">
    <source>
        <dbReference type="RuleBase" id="RU362109"/>
    </source>
</evidence>
<dbReference type="InterPro" id="IPR000608">
    <property type="entry name" value="UBC"/>
</dbReference>
<evidence type="ECO:0000259" key="6">
    <source>
        <dbReference type="PROSITE" id="PS50127"/>
    </source>
</evidence>
<comment type="caution">
    <text evidence="7">The sequence shown here is derived from an EMBL/GenBank/DDBJ whole genome shotgun (WGS) entry which is preliminary data.</text>
</comment>